<keyword evidence="1" id="KW-0378">Hydrolase</keyword>
<dbReference type="EMBL" id="AB872396">
    <property type="protein sequence ID" value="BAO73006.1"/>
    <property type="molecule type" value="Genomic_DNA"/>
</dbReference>
<proteinExistence type="predicted"/>
<sequence>GHPVIRPSPAPARFFTDEKGKDVSKEVLIDRMKKHITHRCIKVQRQDSRLGCSKR</sequence>
<name>A0A024F998_9BACT</name>
<evidence type="ECO:0000313" key="1">
    <source>
        <dbReference type="EMBL" id="BAO73006.1"/>
    </source>
</evidence>
<dbReference type="AlphaFoldDB" id="A0A024F998"/>
<dbReference type="GO" id="GO:0016787">
    <property type="term" value="F:hydrolase activity"/>
    <property type="evidence" value="ECO:0007669"/>
    <property type="project" value="UniProtKB-KW"/>
</dbReference>
<organism evidence="1">
    <name type="scientific">uncultured Dysgonomonas sp</name>
    <dbReference type="NCBI Taxonomy" id="206096"/>
    <lineage>
        <taxon>Bacteria</taxon>
        <taxon>Pseudomonadati</taxon>
        <taxon>Bacteroidota</taxon>
        <taxon>Bacteroidia</taxon>
        <taxon>Bacteroidales</taxon>
        <taxon>Dysgonomonadaceae</taxon>
        <taxon>Dysgonomonas</taxon>
        <taxon>environmental samples</taxon>
    </lineage>
</organism>
<protein>
    <submittedName>
        <fullName evidence="1">Glycosyl hydrolase</fullName>
    </submittedName>
</protein>
<reference evidence="1" key="1">
    <citation type="submission" date="2013-11" db="EMBL/GenBank/DDBJ databases">
        <title>Unexpected cellulase and hemicellulase gene diversities in the hindgut of Holotrichia parallela larvae.</title>
        <authorList>
            <person name="Sheng P."/>
            <person name="Li Y.S."/>
            <person name="Zhang H.Y."/>
        </authorList>
    </citation>
    <scope>NUCLEOTIDE SEQUENCE</scope>
</reference>
<feature type="non-terminal residue" evidence="1">
    <location>
        <position position="1"/>
    </location>
</feature>
<accession>A0A024F998</accession>
<feature type="non-terminal residue" evidence="1">
    <location>
        <position position="55"/>
    </location>
</feature>